<dbReference type="EC" id="2.1.1.-" evidence="9"/>
<keyword evidence="3" id="KW-1003">Cell membrane</keyword>
<dbReference type="GO" id="GO:0005886">
    <property type="term" value="C:plasma membrane"/>
    <property type="evidence" value="ECO:0007669"/>
    <property type="project" value="UniProtKB-SubCell"/>
</dbReference>
<sequence>MDTFILEWFFYTLTVLSIGSYSAAFISRWPMKHAYLWEKEAHDFLSLPFNKLPPVQISNTRSHCSHCEQILRWQDLIPLISYLLLKGKCHYCQKKISSHYPTIELLHLVFCLPLLWLYEDVYQLTLQTVLVSALITAACIDVVHKLIPDECSTIILVCGLLLHLLSNTLENSVLGMLIGYSLIFTLRWLYLTFRKQEGIGLGDVKLIAALGAWLGFSSLAPLLLCASLAGILYTLLFNKDGSKHVAFGPFLILSGMLMFYL</sequence>
<evidence type="ECO:0000256" key="6">
    <source>
        <dbReference type="ARBA" id="ARBA00022989"/>
    </source>
</evidence>
<dbReference type="GO" id="GO:0032259">
    <property type="term" value="P:methylation"/>
    <property type="evidence" value="ECO:0007669"/>
    <property type="project" value="UniProtKB-KW"/>
</dbReference>
<dbReference type="InterPro" id="IPR050882">
    <property type="entry name" value="Prepilin_peptidase/N-MTase"/>
</dbReference>
<keyword evidence="9" id="KW-0378">Hydrolase</keyword>
<keyword evidence="9" id="KW-0645">Protease</keyword>
<dbReference type="OrthoDB" id="9789291at2"/>
<dbReference type="EMBL" id="CP016181">
    <property type="protein sequence ID" value="AWY00675.1"/>
    <property type="molecule type" value="Genomic_DNA"/>
</dbReference>
<reference evidence="13 14" key="1">
    <citation type="submission" date="2016-06" db="EMBL/GenBank/DDBJ databases">
        <title>The sequenced genome of the ice-adhering bacterium Marinomonas primoryensis, from Antarctica.</title>
        <authorList>
            <person name="Graham L."/>
            <person name="Vance T.D.R."/>
            <person name="Davies P.L."/>
        </authorList>
    </citation>
    <scope>NUCLEOTIDE SEQUENCE [LARGE SCALE GENOMIC DNA]</scope>
    <source>
        <strain evidence="13 14">AceL</strain>
    </source>
</reference>
<dbReference type="InterPro" id="IPR000045">
    <property type="entry name" value="Prepilin_IV_endopep_pep"/>
</dbReference>
<accession>A0A2Z4PTC5</accession>
<gene>
    <name evidence="13" type="ORF">A8139_12285</name>
</gene>
<keyword evidence="5 9" id="KW-0812">Transmembrane</keyword>
<feature type="transmembrane region" description="Helical" evidence="10">
    <location>
        <begin position="6"/>
        <end position="26"/>
    </location>
</feature>
<keyword evidence="7 10" id="KW-0472">Membrane</keyword>
<keyword evidence="9" id="KW-0511">Multifunctional enzyme</keyword>
<evidence type="ECO:0000256" key="1">
    <source>
        <dbReference type="ARBA" id="ARBA00004429"/>
    </source>
</evidence>
<comment type="subcellular location">
    <subcellularLocation>
        <location evidence="1">Cell inner membrane</location>
        <topology evidence="1">Multi-pass membrane protein</topology>
    </subcellularLocation>
    <subcellularLocation>
        <location evidence="9">Cell membrane</location>
        <topology evidence="9">Multi-pass membrane protein</topology>
    </subcellularLocation>
</comment>
<evidence type="ECO:0000256" key="10">
    <source>
        <dbReference type="SAM" id="Phobius"/>
    </source>
</evidence>
<evidence type="ECO:0000259" key="11">
    <source>
        <dbReference type="Pfam" id="PF01478"/>
    </source>
</evidence>
<evidence type="ECO:0000256" key="8">
    <source>
        <dbReference type="RuleBase" id="RU003793"/>
    </source>
</evidence>
<proteinExistence type="inferred from homology"/>
<dbReference type="InterPro" id="IPR010627">
    <property type="entry name" value="Prepilin_pept_A24_N"/>
</dbReference>
<feature type="transmembrane region" description="Helical" evidence="10">
    <location>
        <begin position="172"/>
        <end position="190"/>
    </location>
</feature>
<dbReference type="PRINTS" id="PR00864">
    <property type="entry name" value="PREPILNPTASE"/>
</dbReference>
<feature type="transmembrane region" description="Helical" evidence="10">
    <location>
        <begin position="210"/>
        <end position="236"/>
    </location>
</feature>
<organism evidence="13 14">
    <name type="scientific">Marinomonas primoryensis</name>
    <dbReference type="NCBI Taxonomy" id="178399"/>
    <lineage>
        <taxon>Bacteria</taxon>
        <taxon>Pseudomonadati</taxon>
        <taxon>Pseudomonadota</taxon>
        <taxon>Gammaproteobacteria</taxon>
        <taxon>Oceanospirillales</taxon>
        <taxon>Oceanospirillaceae</taxon>
        <taxon>Marinomonas</taxon>
    </lineage>
</organism>
<keyword evidence="9" id="KW-0489">Methyltransferase</keyword>
<comment type="catalytic activity">
    <reaction evidence="9">
        <text>Typically cleaves a -Gly-|-Phe- bond to release an N-terminal, basic peptide of 5-8 residues from type IV prepilin, and then N-methylates the new N-terminal amino group, the methyl donor being S-adenosyl-L-methionine.</text>
        <dbReference type="EC" id="3.4.23.43"/>
    </reaction>
</comment>
<feature type="transmembrane region" description="Helical" evidence="10">
    <location>
        <begin position="100"/>
        <end position="118"/>
    </location>
</feature>
<dbReference type="Gene3D" id="1.20.120.1220">
    <property type="match status" value="1"/>
</dbReference>
<evidence type="ECO:0000256" key="3">
    <source>
        <dbReference type="ARBA" id="ARBA00022475"/>
    </source>
</evidence>
<keyword evidence="6 10" id="KW-1133">Transmembrane helix</keyword>
<dbReference type="GO" id="GO:0004190">
    <property type="term" value="F:aspartic-type endopeptidase activity"/>
    <property type="evidence" value="ECO:0007669"/>
    <property type="project" value="UniProtKB-EC"/>
</dbReference>
<dbReference type="InterPro" id="IPR014032">
    <property type="entry name" value="Peptidase_A24A_bac"/>
</dbReference>
<dbReference type="Pfam" id="PF01478">
    <property type="entry name" value="Peptidase_A24"/>
    <property type="match status" value="1"/>
</dbReference>
<protein>
    <recommendedName>
        <fullName evidence="9">Prepilin leader peptidase/N-methyltransferase</fullName>
        <ecNumber evidence="9">2.1.1.-</ecNumber>
        <ecNumber evidence="9">3.4.23.43</ecNumber>
    </recommendedName>
</protein>
<evidence type="ECO:0000256" key="2">
    <source>
        <dbReference type="ARBA" id="ARBA00005801"/>
    </source>
</evidence>
<dbReference type="PANTHER" id="PTHR30487:SF0">
    <property type="entry name" value="PREPILIN LEADER PEPTIDASE_N-METHYLTRANSFERASE-RELATED"/>
    <property type="match status" value="1"/>
</dbReference>
<dbReference type="Pfam" id="PF06750">
    <property type="entry name" value="A24_N_bact"/>
    <property type="match status" value="1"/>
</dbReference>
<feature type="domain" description="Prepilin type IV endopeptidase peptidase" evidence="11">
    <location>
        <begin position="129"/>
        <end position="235"/>
    </location>
</feature>
<evidence type="ECO:0000259" key="12">
    <source>
        <dbReference type="Pfam" id="PF06750"/>
    </source>
</evidence>
<evidence type="ECO:0000313" key="14">
    <source>
        <dbReference type="Proteomes" id="UP000249898"/>
    </source>
</evidence>
<dbReference type="GO" id="GO:0008168">
    <property type="term" value="F:methyltransferase activity"/>
    <property type="evidence" value="ECO:0007669"/>
    <property type="project" value="UniProtKB-KW"/>
</dbReference>
<evidence type="ECO:0000313" key="13">
    <source>
        <dbReference type="EMBL" id="AWY00675.1"/>
    </source>
</evidence>
<evidence type="ECO:0000256" key="4">
    <source>
        <dbReference type="ARBA" id="ARBA00022519"/>
    </source>
</evidence>
<evidence type="ECO:0000256" key="7">
    <source>
        <dbReference type="ARBA" id="ARBA00023136"/>
    </source>
</evidence>
<dbReference type="PANTHER" id="PTHR30487">
    <property type="entry name" value="TYPE 4 PREPILIN-LIKE PROTEINS LEADER PEPTIDE-PROCESSING ENZYME"/>
    <property type="match status" value="1"/>
</dbReference>
<dbReference type="RefSeq" id="WP_112138497.1">
    <property type="nucleotide sequence ID" value="NZ_CAXBEN010000035.1"/>
</dbReference>
<evidence type="ECO:0000256" key="9">
    <source>
        <dbReference type="RuleBase" id="RU003794"/>
    </source>
</evidence>
<evidence type="ECO:0000256" key="5">
    <source>
        <dbReference type="ARBA" id="ARBA00022692"/>
    </source>
</evidence>
<dbReference type="Proteomes" id="UP000249898">
    <property type="component" value="Chromosome"/>
</dbReference>
<dbReference type="AlphaFoldDB" id="A0A2Z4PTC5"/>
<keyword evidence="9" id="KW-0808">Transferase</keyword>
<comment type="function">
    <text evidence="9">Plays an essential role in type IV pili and type II pseudopili formation by proteolytically removing the leader sequence from substrate proteins and subsequently monomethylating the alpha-amino group of the newly exposed N-terminal phenylalanine.</text>
</comment>
<comment type="similarity">
    <text evidence="2 8">Belongs to the peptidase A24 family.</text>
</comment>
<dbReference type="EC" id="3.4.23.43" evidence="9"/>
<name>A0A2Z4PTC5_9GAMM</name>
<keyword evidence="4" id="KW-0997">Cell inner membrane</keyword>
<dbReference type="GO" id="GO:0006465">
    <property type="term" value="P:signal peptide processing"/>
    <property type="evidence" value="ECO:0007669"/>
    <property type="project" value="TreeGrafter"/>
</dbReference>
<feature type="domain" description="Prepilin peptidase A24 N-terminal" evidence="12">
    <location>
        <begin position="16"/>
        <end position="116"/>
    </location>
</feature>